<organism evidence="5 6">
    <name type="scientific">Solea senegalensis</name>
    <name type="common">Senegalese sole</name>
    <dbReference type="NCBI Taxonomy" id="28829"/>
    <lineage>
        <taxon>Eukaryota</taxon>
        <taxon>Metazoa</taxon>
        <taxon>Chordata</taxon>
        <taxon>Craniata</taxon>
        <taxon>Vertebrata</taxon>
        <taxon>Euteleostomi</taxon>
        <taxon>Actinopterygii</taxon>
        <taxon>Neopterygii</taxon>
        <taxon>Teleostei</taxon>
        <taxon>Neoteleostei</taxon>
        <taxon>Acanthomorphata</taxon>
        <taxon>Carangaria</taxon>
        <taxon>Pleuronectiformes</taxon>
        <taxon>Pleuronectoidei</taxon>
        <taxon>Soleidae</taxon>
        <taxon>Solea</taxon>
    </lineage>
</organism>
<dbReference type="InterPro" id="IPR020067">
    <property type="entry name" value="Frizzled_dom"/>
</dbReference>
<comment type="caution">
    <text evidence="3">Lacks conserved residue(s) required for the propagation of feature annotation.</text>
</comment>
<comment type="caution">
    <text evidence="5">The sequence shown here is derived from an EMBL/GenBank/DDBJ whole genome shotgun (WGS) entry which is preliminary data.</text>
</comment>
<dbReference type="Pfam" id="PF01392">
    <property type="entry name" value="Fz"/>
    <property type="match status" value="2"/>
</dbReference>
<dbReference type="SMART" id="SM00063">
    <property type="entry name" value="FRI"/>
    <property type="match status" value="2"/>
</dbReference>
<sequence>MPNFLGHTNQEDAGLDLQQFYPLLKTQCSADLKFFLCSVYVPVCTVLETVIPPCRSLCKRAWQGCKAEIAKLGFQWPERLRCDTLPSYGTGEICVGHRISEYRTLDSTSSPDTVDPVMPNDLSNVQKAPKLVTTAPPDNSESRTSISNHGVCQSISIPLCTDITYNETIMPNLLGHTNQEDAGLDLQQFYPLLKTQCSADLKFFLCTVYVPVCTVLETVIPPCRSICKWSWQGCKAEIAKLGFQWPERLRCDAFPSRRAGNICVHQ</sequence>
<evidence type="ECO:0000256" key="2">
    <source>
        <dbReference type="ARBA" id="ARBA00023157"/>
    </source>
</evidence>
<feature type="disulfide bond" evidence="3">
    <location>
        <begin position="58"/>
        <end position="82"/>
    </location>
</feature>
<keyword evidence="2 3" id="KW-1015">Disulfide bond</keyword>
<dbReference type="GO" id="GO:0042813">
    <property type="term" value="F:Wnt receptor activity"/>
    <property type="evidence" value="ECO:0007669"/>
    <property type="project" value="TreeGrafter"/>
</dbReference>
<keyword evidence="6" id="KW-1185">Reference proteome</keyword>
<dbReference type="InterPro" id="IPR015526">
    <property type="entry name" value="Frizzled/SFRP"/>
</dbReference>
<protein>
    <submittedName>
        <fullName evidence="5">Frizzled-7-A-like</fullName>
    </submittedName>
</protein>
<dbReference type="GO" id="GO:0005886">
    <property type="term" value="C:plasma membrane"/>
    <property type="evidence" value="ECO:0007669"/>
    <property type="project" value="TreeGrafter"/>
</dbReference>
<dbReference type="EMBL" id="JAGKHQ010000012">
    <property type="protein sequence ID" value="KAG7503209.1"/>
    <property type="molecule type" value="Genomic_DNA"/>
</dbReference>
<feature type="disulfide bond" evidence="3">
    <location>
        <begin position="160"/>
        <end position="206"/>
    </location>
</feature>
<dbReference type="GO" id="GO:0060070">
    <property type="term" value="P:canonical Wnt signaling pathway"/>
    <property type="evidence" value="ECO:0007669"/>
    <property type="project" value="TreeGrafter"/>
</dbReference>
<dbReference type="PANTHER" id="PTHR11309">
    <property type="entry name" value="FRIZZLED"/>
    <property type="match status" value="1"/>
</dbReference>
<proteinExistence type="predicted"/>
<feature type="domain" description="FZ" evidence="4">
    <location>
        <begin position="1"/>
        <end position="97"/>
    </location>
</feature>
<dbReference type="Proteomes" id="UP000693946">
    <property type="component" value="Linkage Group LG2"/>
</dbReference>
<dbReference type="PANTHER" id="PTHR11309:SF31">
    <property type="entry name" value="FRIZZLED-7"/>
    <property type="match status" value="1"/>
</dbReference>
<gene>
    <name evidence="5" type="ORF">JOB18_033653</name>
</gene>
<dbReference type="GO" id="GO:0017147">
    <property type="term" value="F:Wnt-protein binding"/>
    <property type="evidence" value="ECO:0007669"/>
    <property type="project" value="TreeGrafter"/>
</dbReference>
<evidence type="ECO:0000259" key="4">
    <source>
        <dbReference type="PROSITE" id="PS50038"/>
    </source>
</evidence>
<keyword evidence="1" id="KW-0217">Developmental protein</keyword>
<feature type="disulfide bond" evidence="3">
    <location>
        <begin position="152"/>
        <end position="213"/>
    </location>
</feature>
<evidence type="ECO:0000256" key="1">
    <source>
        <dbReference type="ARBA" id="ARBA00022473"/>
    </source>
</evidence>
<evidence type="ECO:0000313" key="6">
    <source>
        <dbReference type="Proteomes" id="UP000693946"/>
    </source>
</evidence>
<feature type="disulfide bond" evidence="3">
    <location>
        <begin position="227"/>
        <end position="251"/>
    </location>
</feature>
<evidence type="ECO:0000256" key="3">
    <source>
        <dbReference type="PROSITE-ProRule" id="PRU00090"/>
    </source>
</evidence>
<dbReference type="AlphaFoldDB" id="A0AAV6RFI0"/>
<name>A0AAV6RFI0_SOLSE</name>
<dbReference type="GO" id="GO:0035567">
    <property type="term" value="P:non-canonical Wnt signaling pathway"/>
    <property type="evidence" value="ECO:0007669"/>
    <property type="project" value="TreeGrafter"/>
</dbReference>
<reference evidence="5 6" key="1">
    <citation type="journal article" date="2021" name="Sci. Rep.">
        <title>Chromosome anchoring in Senegalese sole (Solea senegalensis) reveals sex-associated markers and genome rearrangements in flatfish.</title>
        <authorList>
            <person name="Guerrero-Cozar I."/>
            <person name="Gomez-Garrido J."/>
            <person name="Berbel C."/>
            <person name="Martinez-Blanch J.F."/>
            <person name="Alioto T."/>
            <person name="Claros M.G."/>
            <person name="Gagnaire P.A."/>
            <person name="Manchado M."/>
        </authorList>
    </citation>
    <scope>NUCLEOTIDE SEQUENCE [LARGE SCALE GENOMIC DNA]</scope>
    <source>
        <strain evidence="5">Sse05_10M</strain>
    </source>
</reference>
<dbReference type="PROSITE" id="PS50038">
    <property type="entry name" value="FZ"/>
    <property type="match status" value="2"/>
</dbReference>
<accession>A0AAV6RFI0</accession>
<evidence type="ECO:0000313" key="5">
    <source>
        <dbReference type="EMBL" id="KAG7503209.1"/>
    </source>
</evidence>
<feature type="domain" description="FZ" evidence="4">
    <location>
        <begin position="147"/>
        <end position="266"/>
    </location>
</feature>